<gene>
    <name evidence="1" type="ORF">ECANGB1_230</name>
</gene>
<reference evidence="1 2" key="1">
    <citation type="journal article" date="2017" name="Environ. Microbiol.">
        <title>Decay of the glycolytic pathway and adaptation to intranuclear parasitism within Enterocytozoonidae microsporidia.</title>
        <authorList>
            <person name="Wiredu Boakye D."/>
            <person name="Jaroenlak P."/>
            <person name="Prachumwat A."/>
            <person name="Williams T.A."/>
            <person name="Bateman K.S."/>
            <person name="Itsathitphaisarn O."/>
            <person name="Sritunyalucksana K."/>
            <person name="Paszkiewicz K.H."/>
            <person name="Moore K.A."/>
            <person name="Stentiford G.D."/>
            <person name="Williams B.A."/>
        </authorList>
    </citation>
    <scope>NUCLEOTIDE SEQUENCE [LARGE SCALE GENOMIC DNA]</scope>
    <source>
        <strain evidence="1 2">GB1</strain>
    </source>
</reference>
<dbReference type="Proteomes" id="UP000192639">
    <property type="component" value="Unassembled WGS sequence"/>
</dbReference>
<organism evidence="1 2">
    <name type="scientific">Enterospora canceri</name>
    <dbReference type="NCBI Taxonomy" id="1081671"/>
    <lineage>
        <taxon>Eukaryota</taxon>
        <taxon>Fungi</taxon>
        <taxon>Fungi incertae sedis</taxon>
        <taxon>Microsporidia</taxon>
        <taxon>Enterocytozoonidae</taxon>
        <taxon>Enterospora</taxon>
    </lineage>
</organism>
<comment type="caution">
    <text evidence="1">The sequence shown here is derived from an EMBL/GenBank/DDBJ whole genome shotgun (WGS) entry which is preliminary data.</text>
</comment>
<evidence type="ECO:0000313" key="2">
    <source>
        <dbReference type="Proteomes" id="UP000192639"/>
    </source>
</evidence>
<keyword evidence="2" id="KW-1185">Reference proteome</keyword>
<name>A0A1Y1S9E0_9MICR</name>
<evidence type="ECO:0000313" key="1">
    <source>
        <dbReference type="EMBL" id="ORD94675.1"/>
    </source>
</evidence>
<dbReference type="EMBL" id="LWDP01000012">
    <property type="protein sequence ID" value="ORD94675.1"/>
    <property type="molecule type" value="Genomic_DNA"/>
</dbReference>
<sequence length="132" mass="15210">MKNVQNTQERNDERLVQLNEANRGIARNDDLWMGQTVLYCNRTRENKFDERFSHSFRITKIHRLGTYTIINMTSDLKIRAAGNDIKPYTLEDAEILFAEPPESCSKAGRVWTIGPQIRFKVPGPLAPDDQSD</sequence>
<dbReference type="VEuPathDB" id="MicrosporidiaDB:ECANGB1_230"/>
<protein>
    <submittedName>
        <fullName evidence="1">Uncharacterized protein</fullName>
    </submittedName>
</protein>
<accession>A0A1Y1S9E0</accession>
<dbReference type="AlphaFoldDB" id="A0A1Y1S9E0"/>
<proteinExistence type="predicted"/>